<dbReference type="Proteomes" id="UP000276133">
    <property type="component" value="Unassembled WGS sequence"/>
</dbReference>
<accession>A0A3M7Q5S5</accession>
<dbReference type="AlphaFoldDB" id="A0A3M7Q5S5"/>
<keyword evidence="2" id="KW-1185">Reference proteome</keyword>
<proteinExistence type="predicted"/>
<sequence length="122" mass="12946">MRNKLALVIPLLKTKNVALATASSSFIPSCTNSFFSLMNALEVKRSVTSVPMLTTAPPIPHVAPIPLAATIEIPPVNGASKSAPTNRPAPAVDTDVPIARFSCGILSRILKPDLRPTLFFGR</sequence>
<comment type="caution">
    <text evidence="1">The sequence shown here is derived from an EMBL/GenBank/DDBJ whole genome shotgun (WGS) entry which is preliminary data.</text>
</comment>
<name>A0A3M7Q5S5_BRAPC</name>
<gene>
    <name evidence="1" type="ORF">BpHYR1_049748</name>
</gene>
<dbReference type="EMBL" id="REGN01007295">
    <property type="protein sequence ID" value="RNA06760.1"/>
    <property type="molecule type" value="Genomic_DNA"/>
</dbReference>
<protein>
    <submittedName>
        <fullName evidence="1">Uncharacterized protein</fullName>
    </submittedName>
</protein>
<evidence type="ECO:0000313" key="1">
    <source>
        <dbReference type="EMBL" id="RNA06760.1"/>
    </source>
</evidence>
<reference evidence="1 2" key="1">
    <citation type="journal article" date="2018" name="Sci. Rep.">
        <title>Genomic signatures of local adaptation to the degree of environmental predictability in rotifers.</title>
        <authorList>
            <person name="Franch-Gras L."/>
            <person name="Hahn C."/>
            <person name="Garcia-Roger E.M."/>
            <person name="Carmona M.J."/>
            <person name="Serra M."/>
            <person name="Gomez A."/>
        </authorList>
    </citation>
    <scope>NUCLEOTIDE SEQUENCE [LARGE SCALE GENOMIC DNA]</scope>
    <source>
        <strain evidence="1">HYR1</strain>
    </source>
</reference>
<evidence type="ECO:0000313" key="2">
    <source>
        <dbReference type="Proteomes" id="UP000276133"/>
    </source>
</evidence>
<organism evidence="1 2">
    <name type="scientific">Brachionus plicatilis</name>
    <name type="common">Marine rotifer</name>
    <name type="synonym">Brachionus muelleri</name>
    <dbReference type="NCBI Taxonomy" id="10195"/>
    <lineage>
        <taxon>Eukaryota</taxon>
        <taxon>Metazoa</taxon>
        <taxon>Spiralia</taxon>
        <taxon>Gnathifera</taxon>
        <taxon>Rotifera</taxon>
        <taxon>Eurotatoria</taxon>
        <taxon>Monogononta</taxon>
        <taxon>Pseudotrocha</taxon>
        <taxon>Ploima</taxon>
        <taxon>Brachionidae</taxon>
        <taxon>Brachionus</taxon>
    </lineage>
</organism>